<gene>
    <name evidence="1" type="ORF">GCWU000325_00277</name>
</gene>
<accession>C9LDK6</accession>
<proteinExistence type="predicted"/>
<dbReference type="AlphaFoldDB" id="C9LDK6"/>
<organism evidence="1 2">
    <name type="scientific">Alloprevotella tannerae ATCC 51259</name>
    <dbReference type="NCBI Taxonomy" id="626522"/>
    <lineage>
        <taxon>Bacteria</taxon>
        <taxon>Pseudomonadati</taxon>
        <taxon>Bacteroidota</taxon>
        <taxon>Bacteroidia</taxon>
        <taxon>Bacteroidales</taxon>
        <taxon>Prevotellaceae</taxon>
        <taxon>Alloprevotella</taxon>
    </lineage>
</organism>
<evidence type="ECO:0000313" key="1">
    <source>
        <dbReference type="EMBL" id="EEX72760.1"/>
    </source>
</evidence>
<sequence length="44" mass="4964">MLKADTFLSIKLPGTTPNHTYEDLEKKAPASIEKNIGLQAFFRK</sequence>
<dbReference type="STRING" id="626522.GCWU000325_00277"/>
<evidence type="ECO:0000313" key="2">
    <source>
        <dbReference type="Proteomes" id="UP000003460"/>
    </source>
</evidence>
<name>C9LDK6_9BACT</name>
<reference evidence="1" key="1">
    <citation type="submission" date="2009-09" db="EMBL/GenBank/DDBJ databases">
        <authorList>
            <person name="Weinstock G."/>
            <person name="Sodergren E."/>
            <person name="Clifton S."/>
            <person name="Fulton L."/>
            <person name="Fulton B."/>
            <person name="Courtney L."/>
            <person name="Fronick C."/>
            <person name="Harrison M."/>
            <person name="Strong C."/>
            <person name="Farmer C."/>
            <person name="Delahaunty K."/>
            <person name="Markovic C."/>
            <person name="Hall O."/>
            <person name="Minx P."/>
            <person name="Tomlinson C."/>
            <person name="Mitreva M."/>
            <person name="Nelson J."/>
            <person name="Hou S."/>
            <person name="Wollam A."/>
            <person name="Pepin K.H."/>
            <person name="Johnson M."/>
            <person name="Bhonagiri V."/>
            <person name="Nash W.E."/>
            <person name="Warren W."/>
            <person name="Chinwalla A."/>
            <person name="Mardis E.R."/>
            <person name="Wilson R.K."/>
        </authorList>
    </citation>
    <scope>NUCLEOTIDE SEQUENCE [LARGE SCALE GENOMIC DNA]</scope>
    <source>
        <strain evidence="1">ATCC 51259</strain>
    </source>
</reference>
<comment type="caution">
    <text evidence="1">The sequence shown here is derived from an EMBL/GenBank/DDBJ whole genome shotgun (WGS) entry which is preliminary data.</text>
</comment>
<dbReference type="Proteomes" id="UP000003460">
    <property type="component" value="Unassembled WGS sequence"/>
</dbReference>
<protein>
    <submittedName>
        <fullName evidence="1">Uncharacterized protein</fullName>
    </submittedName>
</protein>
<dbReference type="EMBL" id="ACIJ02000005">
    <property type="protein sequence ID" value="EEX72760.1"/>
    <property type="molecule type" value="Genomic_DNA"/>
</dbReference>
<keyword evidence="2" id="KW-1185">Reference proteome</keyword>
<dbReference type="HOGENOM" id="CLU_3220318_0_0_10"/>